<evidence type="ECO:0000313" key="2">
    <source>
        <dbReference type="Proteomes" id="UP001620626"/>
    </source>
</evidence>
<sequence>MSQIRRRRSSLMGWAAAAGAMMMMMMSFTSITLLIERVQAKPSTPVGGPYSEHGSQCNETWRPNLIEPLQKCSSTQANNECQKGYHCDGAGFCCPDKGTVCRMETDSGHESNAEPYKHIRRYAYDQTACSSDDDDCSSSFTLIILPPPPLPQPFTTTIIRLVAVLLRLFPPHLLSIKFPPITP</sequence>
<comment type="caution">
    <text evidence="1">The sequence shown here is derived from an EMBL/GenBank/DDBJ whole genome shotgun (WGS) entry which is preliminary data.</text>
</comment>
<dbReference type="Proteomes" id="UP001620626">
    <property type="component" value="Unassembled WGS sequence"/>
</dbReference>
<reference evidence="1 2" key="1">
    <citation type="submission" date="2024-10" db="EMBL/GenBank/DDBJ databases">
        <authorList>
            <person name="Kim D."/>
        </authorList>
    </citation>
    <scope>NUCLEOTIDE SEQUENCE [LARGE SCALE GENOMIC DNA]</scope>
    <source>
        <strain evidence="1">BH-2024</strain>
    </source>
</reference>
<evidence type="ECO:0000313" key="1">
    <source>
        <dbReference type="EMBL" id="KAL3107528.1"/>
    </source>
</evidence>
<protein>
    <recommendedName>
        <fullName evidence="3">WAP domain-containing protein</fullName>
    </recommendedName>
</protein>
<name>A0ABD2KX63_9BILA</name>
<gene>
    <name evidence="1" type="ORF">niasHT_014245</name>
</gene>
<dbReference type="AlphaFoldDB" id="A0ABD2KX63"/>
<evidence type="ECO:0008006" key="3">
    <source>
        <dbReference type="Google" id="ProtNLM"/>
    </source>
</evidence>
<organism evidence="1 2">
    <name type="scientific">Heterodera trifolii</name>
    <dbReference type="NCBI Taxonomy" id="157864"/>
    <lineage>
        <taxon>Eukaryota</taxon>
        <taxon>Metazoa</taxon>
        <taxon>Ecdysozoa</taxon>
        <taxon>Nematoda</taxon>
        <taxon>Chromadorea</taxon>
        <taxon>Rhabditida</taxon>
        <taxon>Tylenchina</taxon>
        <taxon>Tylenchomorpha</taxon>
        <taxon>Tylenchoidea</taxon>
        <taxon>Heteroderidae</taxon>
        <taxon>Heteroderinae</taxon>
        <taxon>Heterodera</taxon>
    </lineage>
</organism>
<keyword evidence="2" id="KW-1185">Reference proteome</keyword>
<proteinExistence type="predicted"/>
<dbReference type="EMBL" id="JBICBT010000616">
    <property type="protein sequence ID" value="KAL3107528.1"/>
    <property type="molecule type" value="Genomic_DNA"/>
</dbReference>
<accession>A0ABD2KX63</accession>